<comment type="caution">
    <text evidence="2">The sequence shown here is derived from an EMBL/GenBank/DDBJ whole genome shotgun (WGS) entry which is preliminary data.</text>
</comment>
<proteinExistence type="predicted"/>
<dbReference type="AlphaFoldDB" id="A0AAD6TPP2"/>
<reference evidence="2" key="1">
    <citation type="submission" date="2023-03" db="EMBL/GenBank/DDBJ databases">
        <title>Massive genome expansion in bonnet fungi (Mycena s.s.) driven by repeated elements and novel gene families across ecological guilds.</title>
        <authorList>
            <consortium name="Lawrence Berkeley National Laboratory"/>
            <person name="Harder C.B."/>
            <person name="Miyauchi S."/>
            <person name="Viragh M."/>
            <person name="Kuo A."/>
            <person name="Thoen E."/>
            <person name="Andreopoulos B."/>
            <person name="Lu D."/>
            <person name="Skrede I."/>
            <person name="Drula E."/>
            <person name="Henrissat B."/>
            <person name="Morin E."/>
            <person name="Kohler A."/>
            <person name="Barry K."/>
            <person name="LaButti K."/>
            <person name="Morin E."/>
            <person name="Salamov A."/>
            <person name="Lipzen A."/>
            <person name="Mereny Z."/>
            <person name="Hegedus B."/>
            <person name="Baldrian P."/>
            <person name="Stursova M."/>
            <person name="Weitz H."/>
            <person name="Taylor A."/>
            <person name="Grigoriev I.V."/>
            <person name="Nagy L.G."/>
            <person name="Martin F."/>
            <person name="Kauserud H."/>
        </authorList>
    </citation>
    <scope>NUCLEOTIDE SEQUENCE</scope>
    <source>
        <strain evidence="2">CBHHK173m</strain>
    </source>
</reference>
<protein>
    <submittedName>
        <fullName evidence="2">Uncharacterized protein</fullName>
    </submittedName>
</protein>
<evidence type="ECO:0000313" key="2">
    <source>
        <dbReference type="EMBL" id="KAJ7071786.1"/>
    </source>
</evidence>
<evidence type="ECO:0000256" key="1">
    <source>
        <dbReference type="SAM" id="MobiDB-lite"/>
    </source>
</evidence>
<name>A0AAD6TPP2_9AGAR</name>
<organism evidence="2 3">
    <name type="scientific">Mycena belliarum</name>
    <dbReference type="NCBI Taxonomy" id="1033014"/>
    <lineage>
        <taxon>Eukaryota</taxon>
        <taxon>Fungi</taxon>
        <taxon>Dikarya</taxon>
        <taxon>Basidiomycota</taxon>
        <taxon>Agaricomycotina</taxon>
        <taxon>Agaricomycetes</taxon>
        <taxon>Agaricomycetidae</taxon>
        <taxon>Agaricales</taxon>
        <taxon>Marasmiineae</taxon>
        <taxon>Mycenaceae</taxon>
        <taxon>Mycena</taxon>
    </lineage>
</organism>
<gene>
    <name evidence="2" type="ORF">B0H15DRAFT_86895</name>
</gene>
<dbReference type="EMBL" id="JARJCN010000124">
    <property type="protein sequence ID" value="KAJ7071786.1"/>
    <property type="molecule type" value="Genomic_DNA"/>
</dbReference>
<evidence type="ECO:0000313" key="3">
    <source>
        <dbReference type="Proteomes" id="UP001222325"/>
    </source>
</evidence>
<sequence length="216" mass="23924">MLPSPSRLELSFPSTGTSTAREPTTRAFGAYHGTGATQPLASRLLRGWKHRSSEISIVRRRQPWRRLGYRTIAVRGATAVLCFSGGGRAIEHTRQQYEPISSTASRPDGDGGACRVDKDEKCGARLRGACKRRAGEPKEVLRNAEHPVAAHWSSSPRILSTLLCRRPSRSRDAPWALDFPTPCRPLHSGSMSLRHLSEYAPRSHTFSICCRCLATY</sequence>
<keyword evidence="3" id="KW-1185">Reference proteome</keyword>
<dbReference type="Proteomes" id="UP001222325">
    <property type="component" value="Unassembled WGS sequence"/>
</dbReference>
<feature type="compositionally biased region" description="Polar residues" evidence="1">
    <location>
        <begin position="12"/>
        <end position="22"/>
    </location>
</feature>
<accession>A0AAD6TPP2</accession>
<feature type="region of interest" description="Disordered" evidence="1">
    <location>
        <begin position="1"/>
        <end position="23"/>
    </location>
</feature>